<feature type="region of interest" description="Disordered" evidence="1">
    <location>
        <begin position="31"/>
        <end position="79"/>
    </location>
</feature>
<reference evidence="2 3" key="1">
    <citation type="submission" date="2020-08" db="EMBL/GenBank/DDBJ databases">
        <title>Genomic Encyclopedia of Type Strains, Phase IV (KMG-IV): sequencing the most valuable type-strain genomes for metagenomic binning, comparative biology and taxonomic classification.</title>
        <authorList>
            <person name="Goeker M."/>
        </authorList>
    </citation>
    <scope>NUCLEOTIDE SEQUENCE [LARGE SCALE GENOMIC DNA]</scope>
    <source>
        <strain evidence="2 3">DSM 101791</strain>
    </source>
</reference>
<name>A0A7W8GFU0_9DEIO</name>
<evidence type="ECO:0000256" key="1">
    <source>
        <dbReference type="SAM" id="MobiDB-lite"/>
    </source>
</evidence>
<evidence type="ECO:0000313" key="3">
    <source>
        <dbReference type="Proteomes" id="UP000525389"/>
    </source>
</evidence>
<feature type="compositionally biased region" description="Polar residues" evidence="1">
    <location>
        <begin position="61"/>
        <end position="71"/>
    </location>
</feature>
<dbReference type="EMBL" id="JACHFN010000008">
    <property type="protein sequence ID" value="MBB5234879.1"/>
    <property type="molecule type" value="Genomic_DNA"/>
</dbReference>
<evidence type="ECO:0000313" key="2">
    <source>
        <dbReference type="EMBL" id="MBB5234879.1"/>
    </source>
</evidence>
<keyword evidence="3" id="KW-1185">Reference proteome</keyword>
<sequence>MLGVLELLWWPDPLMVCVRLGKHPNTGFILVPEGKRPGRPQERGPLPGLGTGRGRAWGVSPAQSPPTNTGAPSPPSWSL</sequence>
<accession>A0A7W8GFU0</accession>
<organism evidence="2 3">
    <name type="scientific">Deinococcus budaensis</name>
    <dbReference type="NCBI Taxonomy" id="1665626"/>
    <lineage>
        <taxon>Bacteria</taxon>
        <taxon>Thermotogati</taxon>
        <taxon>Deinococcota</taxon>
        <taxon>Deinococci</taxon>
        <taxon>Deinococcales</taxon>
        <taxon>Deinococcaceae</taxon>
        <taxon>Deinococcus</taxon>
    </lineage>
</organism>
<protein>
    <submittedName>
        <fullName evidence="2">Uncharacterized protein</fullName>
    </submittedName>
</protein>
<dbReference type="Proteomes" id="UP000525389">
    <property type="component" value="Unassembled WGS sequence"/>
</dbReference>
<proteinExistence type="predicted"/>
<feature type="compositionally biased region" description="Basic and acidic residues" evidence="1">
    <location>
        <begin position="33"/>
        <end position="42"/>
    </location>
</feature>
<dbReference type="AlphaFoldDB" id="A0A7W8GFU0"/>
<gene>
    <name evidence="2" type="ORF">HNQ09_002322</name>
</gene>
<comment type="caution">
    <text evidence="2">The sequence shown here is derived from an EMBL/GenBank/DDBJ whole genome shotgun (WGS) entry which is preliminary data.</text>
</comment>